<dbReference type="InterPro" id="IPR027417">
    <property type="entry name" value="P-loop_NTPase"/>
</dbReference>
<feature type="transmembrane region" description="Helical" evidence="8">
    <location>
        <begin position="557"/>
        <end position="579"/>
    </location>
</feature>
<dbReference type="PANTHER" id="PTHR10465:SF0">
    <property type="entry name" value="SARCALUMENIN"/>
    <property type="match status" value="1"/>
</dbReference>
<comment type="caution">
    <text evidence="10">The sequence shown here is derived from an EMBL/GenBank/DDBJ whole genome shotgun (WGS) entry which is preliminary data.</text>
</comment>
<evidence type="ECO:0000256" key="7">
    <source>
        <dbReference type="SAM" id="Coils"/>
    </source>
</evidence>
<keyword evidence="4 7" id="KW-0175">Coiled coil</keyword>
<evidence type="ECO:0000256" key="4">
    <source>
        <dbReference type="ARBA" id="ARBA00023054"/>
    </source>
</evidence>
<dbReference type="CDD" id="cd09912">
    <property type="entry name" value="DLP_2"/>
    <property type="match status" value="1"/>
</dbReference>
<evidence type="ECO:0000256" key="6">
    <source>
        <dbReference type="ARBA" id="ARBA00023136"/>
    </source>
</evidence>
<organism evidence="10 11">
    <name type="scientific">Adonisia turfae CCMR0081</name>
    <dbReference type="NCBI Taxonomy" id="2292702"/>
    <lineage>
        <taxon>Bacteria</taxon>
        <taxon>Bacillati</taxon>
        <taxon>Cyanobacteriota</taxon>
        <taxon>Adonisia</taxon>
        <taxon>Adonisia turfae</taxon>
    </lineage>
</organism>
<dbReference type="GO" id="GO:0008053">
    <property type="term" value="P:mitochondrial fusion"/>
    <property type="evidence" value="ECO:0007669"/>
    <property type="project" value="TreeGrafter"/>
</dbReference>
<dbReference type="PROSITE" id="PS51718">
    <property type="entry name" value="G_DYNAMIN_2"/>
    <property type="match status" value="1"/>
</dbReference>
<accession>A0A6M0RVQ3</accession>
<gene>
    <name evidence="10" type="ORF">DXZ20_30375</name>
</gene>
<keyword evidence="11" id="KW-1185">Reference proteome</keyword>
<evidence type="ECO:0000256" key="1">
    <source>
        <dbReference type="ARBA" id="ARBA00004370"/>
    </source>
</evidence>
<name>A0A6M0RVQ3_9CYAN</name>
<dbReference type="Pfam" id="PF00350">
    <property type="entry name" value="Dynamin_N"/>
    <property type="match status" value="1"/>
</dbReference>
<dbReference type="Gene3D" id="3.40.50.300">
    <property type="entry name" value="P-loop containing nucleotide triphosphate hydrolases"/>
    <property type="match status" value="1"/>
</dbReference>
<feature type="coiled-coil region" evidence="7">
    <location>
        <begin position="343"/>
        <end position="370"/>
    </location>
</feature>
<dbReference type="AlphaFoldDB" id="A0A6M0RVQ3"/>
<evidence type="ECO:0000256" key="8">
    <source>
        <dbReference type="SAM" id="Phobius"/>
    </source>
</evidence>
<dbReference type="SUPFAM" id="SSF52540">
    <property type="entry name" value="P-loop containing nucleoside triphosphate hydrolases"/>
    <property type="match status" value="1"/>
</dbReference>
<dbReference type="Proteomes" id="UP000481033">
    <property type="component" value="Unassembled WGS sequence"/>
</dbReference>
<keyword evidence="2" id="KW-0547">Nucleotide-binding</keyword>
<dbReference type="GO" id="GO:0016020">
    <property type="term" value="C:membrane"/>
    <property type="evidence" value="ECO:0007669"/>
    <property type="project" value="UniProtKB-SubCell"/>
</dbReference>
<dbReference type="InterPro" id="IPR030381">
    <property type="entry name" value="G_DYNAMIN_dom"/>
</dbReference>
<feature type="coiled-coil region" evidence="7">
    <location>
        <begin position="643"/>
        <end position="670"/>
    </location>
</feature>
<reference evidence="10 11" key="1">
    <citation type="journal article" date="2020" name="Microb. Ecol.">
        <title>Ecogenomics of the Marine Benthic Filamentous Cyanobacterium Adonisia.</title>
        <authorList>
            <person name="Walter J.M."/>
            <person name="Coutinho F.H."/>
            <person name="Leomil L."/>
            <person name="Hargreaves P.I."/>
            <person name="Campeao M.E."/>
            <person name="Vieira V.V."/>
            <person name="Silva B.S."/>
            <person name="Fistarol G.O."/>
            <person name="Salomon P.S."/>
            <person name="Sawabe T."/>
            <person name="Mino S."/>
            <person name="Hosokawa M."/>
            <person name="Miyashita H."/>
            <person name="Maruyama F."/>
            <person name="van Verk M.C."/>
            <person name="Dutilh B.E."/>
            <person name="Thompson C.C."/>
            <person name="Thompson F.L."/>
        </authorList>
    </citation>
    <scope>NUCLEOTIDE SEQUENCE [LARGE SCALE GENOMIC DNA]</scope>
    <source>
        <strain evidence="10 11">CCMR0081</strain>
    </source>
</reference>
<feature type="transmembrane region" description="Helical" evidence="8">
    <location>
        <begin position="533"/>
        <end position="551"/>
    </location>
</feature>
<feature type="domain" description="Dynamin-type G" evidence="9">
    <location>
        <begin position="70"/>
        <end position="321"/>
    </location>
</feature>
<proteinExistence type="predicted"/>
<sequence length="675" mass="76250">MVTPQAANGSNAHPQMAGSLDALIHSRKQAAQVLSQIAIAMDRAETTERSGQLGLTRHIRTLKSTAEQLQQGKYRIVVLGEMKRGKSTLINALVGEALLPSDVNPCTALLSLLRHGPEQRVMVHYTDGKSPKAIDFDTFRANYTIPADEARHLETNAFPDISHVVIECPAPLLASGLEIVDTPGLNDTEARNQQVLSYLNEAQAVVFVLDALQPMTLDERRYLQNYIQGRDLDCFYVVNGWDRIKVGLVNPEDAAALTEAEQRQRQVFAQSLPEDASWFEVSALTALRQRRQGKSLAGSGVDKFLTELESFLTQSRGQAEIRRAAKLAHRAYSAVQESVARRIPLLDEDLSELQQRVASVEEEFGKLEKIRDNYRQLIRGRCDRTAKAIADSFKTYILNLEETFETDFVASQPDLDFLDFLDEDARDDFYKEFKRAFERYINDRLAAWEFTAKQKIGQSFDELNESAADYQVAYAEVVEVIHEKMMGRKFYAPSTDTADEARPWIDNIRDLFDEIPDTLNDAIQPFNHFWQSVLQMAVSYVCIVIALQILGLLFSSLFLNIIGVIAAAGGVLAVQAEFVRQEFIKATRKEFVKHLPQIAADQWQSIYKAVTDCFGTYEERAIERISSDIAARRLELSSLVEKKQQNEINREQTVERLKSLEDSIQQELEVLQGMV</sequence>
<dbReference type="GO" id="GO:0003924">
    <property type="term" value="F:GTPase activity"/>
    <property type="evidence" value="ECO:0007669"/>
    <property type="project" value="InterPro"/>
</dbReference>
<evidence type="ECO:0000313" key="10">
    <source>
        <dbReference type="EMBL" id="NEZ59873.1"/>
    </source>
</evidence>
<keyword evidence="8" id="KW-0812">Transmembrane</keyword>
<dbReference type="PANTHER" id="PTHR10465">
    <property type="entry name" value="TRANSMEMBRANE GTPASE FZO1"/>
    <property type="match status" value="1"/>
</dbReference>
<protein>
    <submittedName>
        <fullName evidence="10">Dynamin</fullName>
    </submittedName>
</protein>
<keyword evidence="6 8" id="KW-0472">Membrane</keyword>
<dbReference type="Pfam" id="PF21808">
    <property type="entry name" value="Dynamin-like_hel_bact"/>
    <property type="match status" value="1"/>
</dbReference>
<evidence type="ECO:0000256" key="5">
    <source>
        <dbReference type="ARBA" id="ARBA00023134"/>
    </source>
</evidence>
<dbReference type="InterPro" id="IPR049399">
    <property type="entry name" value="BDLP-like_hel"/>
</dbReference>
<keyword evidence="3" id="KW-0378">Hydrolase</keyword>
<dbReference type="EMBL" id="QXHD01000004">
    <property type="protein sequence ID" value="NEZ59873.1"/>
    <property type="molecule type" value="Genomic_DNA"/>
</dbReference>
<evidence type="ECO:0000259" key="9">
    <source>
        <dbReference type="PROSITE" id="PS51718"/>
    </source>
</evidence>
<dbReference type="RefSeq" id="WP_163702657.1">
    <property type="nucleotide sequence ID" value="NZ_QXHD01000004.1"/>
</dbReference>
<dbReference type="InterPro" id="IPR027094">
    <property type="entry name" value="Mitofusin_fam"/>
</dbReference>
<dbReference type="GO" id="GO:0005525">
    <property type="term" value="F:GTP binding"/>
    <property type="evidence" value="ECO:0007669"/>
    <property type="project" value="UniProtKB-KW"/>
</dbReference>
<evidence type="ECO:0000256" key="3">
    <source>
        <dbReference type="ARBA" id="ARBA00022801"/>
    </source>
</evidence>
<evidence type="ECO:0000313" key="11">
    <source>
        <dbReference type="Proteomes" id="UP000481033"/>
    </source>
</evidence>
<evidence type="ECO:0000256" key="2">
    <source>
        <dbReference type="ARBA" id="ARBA00022741"/>
    </source>
</evidence>
<keyword evidence="8" id="KW-1133">Transmembrane helix</keyword>
<comment type="subcellular location">
    <subcellularLocation>
        <location evidence="1">Membrane</location>
    </subcellularLocation>
</comment>
<dbReference type="InterPro" id="IPR045063">
    <property type="entry name" value="Dynamin_N"/>
</dbReference>
<keyword evidence="5" id="KW-0342">GTP-binding</keyword>